<dbReference type="InterPro" id="IPR011701">
    <property type="entry name" value="MFS"/>
</dbReference>
<reference evidence="9 10" key="1">
    <citation type="submission" date="2023-01" db="EMBL/GenBank/DDBJ databases">
        <title>Vibrio sp. KJ40-1 sp.nov, isolated from marine algae.</title>
        <authorList>
            <person name="Butt M."/>
            <person name="Kim J.M.J."/>
            <person name="Jeon C.O.C."/>
        </authorList>
    </citation>
    <scope>NUCLEOTIDE SEQUENCE [LARGE SCALE GENOMIC DNA]</scope>
    <source>
        <strain evidence="9 10">KJ40-1</strain>
    </source>
</reference>
<feature type="transmembrane region" description="Helical" evidence="7">
    <location>
        <begin position="347"/>
        <end position="369"/>
    </location>
</feature>
<keyword evidence="4 7" id="KW-0812">Transmembrane</keyword>
<evidence type="ECO:0000256" key="3">
    <source>
        <dbReference type="ARBA" id="ARBA00022475"/>
    </source>
</evidence>
<name>A0ABT4YV62_9VIBR</name>
<dbReference type="InterPro" id="IPR036259">
    <property type="entry name" value="MFS_trans_sf"/>
</dbReference>
<feature type="transmembrane region" description="Helical" evidence="7">
    <location>
        <begin position="389"/>
        <end position="408"/>
    </location>
</feature>
<dbReference type="PROSITE" id="PS50850">
    <property type="entry name" value="MFS"/>
    <property type="match status" value="1"/>
</dbReference>
<sequence>MNNSSLTRYFQFVLVILAAGAVFPLVYLKAQYQETILEVFQMNVTDLNNIYSILGMVFVAGYFPSGILSDKFSAKSLLVVSLLGTAAGGFWFAQIPQYSGVVGCFIIWGIFAVFTFWSAHMKLTKMLSTPEEEGRFFGFLDGGRGLVEAALGSVALYLFTTTLGDSEAFADKETALKSVIYMYSFALTAIAVLVALFVKPTEDRNVETGEEEKFRLADVSKILTNKYVWLHGLIIFCGYTVFWSNYYYGGHLQSNLEMSAVTVGSMMVGVLWMRPIGGFLGGYCADKFGRAQTVATGTFLAAVALCTLAIIPSSAGTIIIGSLVLLTAVFIYVVRGTYWSILGQAKISAALTGTAIGVVSLIGYLPDIFIPQMNSYLWSTFGNDDGYRAYFIVTAAFGVLGAILAMVFNRMSKKEEASSEPSNQINSVELPTS</sequence>
<feature type="transmembrane region" description="Helical" evidence="7">
    <location>
        <begin position="138"/>
        <end position="159"/>
    </location>
</feature>
<keyword evidence="10" id="KW-1185">Reference proteome</keyword>
<keyword evidence="2" id="KW-0813">Transport</keyword>
<keyword evidence="3" id="KW-1003">Cell membrane</keyword>
<evidence type="ECO:0000313" key="10">
    <source>
        <dbReference type="Proteomes" id="UP001210678"/>
    </source>
</evidence>
<comment type="caution">
    <text evidence="9">The sequence shown here is derived from an EMBL/GenBank/DDBJ whole genome shotgun (WGS) entry which is preliminary data.</text>
</comment>
<dbReference type="Pfam" id="PF07690">
    <property type="entry name" value="MFS_1"/>
    <property type="match status" value="1"/>
</dbReference>
<feature type="transmembrane region" description="Helical" evidence="7">
    <location>
        <begin position="317"/>
        <end position="335"/>
    </location>
</feature>
<evidence type="ECO:0000256" key="7">
    <source>
        <dbReference type="SAM" id="Phobius"/>
    </source>
</evidence>
<evidence type="ECO:0000313" key="9">
    <source>
        <dbReference type="EMBL" id="MDB1125468.1"/>
    </source>
</evidence>
<organism evidence="9 10">
    <name type="scientific">Vibrio algarum</name>
    <dbReference type="NCBI Taxonomy" id="3020714"/>
    <lineage>
        <taxon>Bacteria</taxon>
        <taxon>Pseudomonadati</taxon>
        <taxon>Pseudomonadota</taxon>
        <taxon>Gammaproteobacteria</taxon>
        <taxon>Vibrionales</taxon>
        <taxon>Vibrionaceae</taxon>
        <taxon>Vibrio</taxon>
    </lineage>
</organism>
<dbReference type="InterPro" id="IPR050171">
    <property type="entry name" value="MFS_Transporters"/>
</dbReference>
<feature type="transmembrane region" description="Helical" evidence="7">
    <location>
        <begin position="179"/>
        <end position="198"/>
    </location>
</feature>
<dbReference type="PANTHER" id="PTHR23517">
    <property type="entry name" value="RESISTANCE PROTEIN MDTM, PUTATIVE-RELATED-RELATED"/>
    <property type="match status" value="1"/>
</dbReference>
<keyword evidence="6 7" id="KW-0472">Membrane</keyword>
<feature type="transmembrane region" description="Helical" evidence="7">
    <location>
        <begin position="50"/>
        <end position="69"/>
    </location>
</feature>
<feature type="transmembrane region" description="Helical" evidence="7">
    <location>
        <begin position="227"/>
        <end position="248"/>
    </location>
</feature>
<feature type="domain" description="Major facilitator superfamily (MFS) profile" evidence="8">
    <location>
        <begin position="4"/>
        <end position="413"/>
    </location>
</feature>
<evidence type="ECO:0000259" key="8">
    <source>
        <dbReference type="PROSITE" id="PS50850"/>
    </source>
</evidence>
<accession>A0ABT4YV62</accession>
<keyword evidence="5 7" id="KW-1133">Transmembrane helix</keyword>
<evidence type="ECO:0000256" key="6">
    <source>
        <dbReference type="ARBA" id="ARBA00023136"/>
    </source>
</evidence>
<feature type="transmembrane region" description="Helical" evidence="7">
    <location>
        <begin position="260"/>
        <end position="281"/>
    </location>
</feature>
<proteinExistence type="predicted"/>
<evidence type="ECO:0000256" key="5">
    <source>
        <dbReference type="ARBA" id="ARBA00022989"/>
    </source>
</evidence>
<dbReference type="SUPFAM" id="SSF103473">
    <property type="entry name" value="MFS general substrate transporter"/>
    <property type="match status" value="1"/>
</dbReference>
<dbReference type="RefSeq" id="WP_272139210.1">
    <property type="nucleotide sequence ID" value="NZ_JAQLOI010000003.1"/>
</dbReference>
<protein>
    <submittedName>
        <fullName evidence="9">MFS transporter</fullName>
    </submittedName>
</protein>
<evidence type="ECO:0000256" key="2">
    <source>
        <dbReference type="ARBA" id="ARBA00022448"/>
    </source>
</evidence>
<gene>
    <name evidence="9" type="ORF">PGX00_18130</name>
</gene>
<feature type="transmembrane region" description="Helical" evidence="7">
    <location>
        <begin position="98"/>
        <end position="117"/>
    </location>
</feature>
<feature type="transmembrane region" description="Helical" evidence="7">
    <location>
        <begin position="293"/>
        <end position="311"/>
    </location>
</feature>
<dbReference type="CDD" id="cd06174">
    <property type="entry name" value="MFS"/>
    <property type="match status" value="1"/>
</dbReference>
<dbReference type="Proteomes" id="UP001210678">
    <property type="component" value="Unassembled WGS sequence"/>
</dbReference>
<dbReference type="Gene3D" id="1.20.1250.20">
    <property type="entry name" value="MFS general substrate transporter like domains"/>
    <property type="match status" value="2"/>
</dbReference>
<dbReference type="EMBL" id="JAQLOI010000003">
    <property type="protein sequence ID" value="MDB1125468.1"/>
    <property type="molecule type" value="Genomic_DNA"/>
</dbReference>
<dbReference type="InterPro" id="IPR020846">
    <property type="entry name" value="MFS_dom"/>
</dbReference>
<evidence type="ECO:0000256" key="1">
    <source>
        <dbReference type="ARBA" id="ARBA00004651"/>
    </source>
</evidence>
<feature type="transmembrane region" description="Helical" evidence="7">
    <location>
        <begin position="12"/>
        <end position="30"/>
    </location>
</feature>
<evidence type="ECO:0000256" key="4">
    <source>
        <dbReference type="ARBA" id="ARBA00022692"/>
    </source>
</evidence>
<dbReference type="PANTHER" id="PTHR23517:SF3">
    <property type="entry name" value="INTEGRAL MEMBRANE TRANSPORT PROTEIN"/>
    <property type="match status" value="1"/>
</dbReference>
<comment type="subcellular location">
    <subcellularLocation>
        <location evidence="1">Cell membrane</location>
        <topology evidence="1">Multi-pass membrane protein</topology>
    </subcellularLocation>
</comment>
<feature type="transmembrane region" description="Helical" evidence="7">
    <location>
        <begin position="76"/>
        <end position="92"/>
    </location>
</feature>